<dbReference type="AlphaFoldDB" id="A0A377C0Y4"/>
<gene>
    <name evidence="2" type="primary">rpoD_2</name>
    <name evidence="2" type="ORF">NCTC13148_03103</name>
</gene>
<dbReference type="Gene3D" id="1.10.601.10">
    <property type="entry name" value="RNA Polymerase Primary Sigma Factor"/>
    <property type="match status" value="1"/>
</dbReference>
<protein>
    <submittedName>
        <fullName evidence="2">RNA polymerase</fullName>
    </submittedName>
</protein>
<dbReference type="GO" id="GO:0003677">
    <property type="term" value="F:DNA binding"/>
    <property type="evidence" value="ECO:0007669"/>
    <property type="project" value="InterPro"/>
</dbReference>
<proteinExistence type="predicted"/>
<dbReference type="InterPro" id="IPR007631">
    <property type="entry name" value="RNA_pol_sigma_70_non-ess"/>
</dbReference>
<sequence length="101" mass="11710">MTKMKTKKMAMTTAPMMTTASTRNWLAKKFAELRAQYVVTRDTIKAKGRSHATAQEEILKLSEVFKQFRLVPKQFDYLVNSMRVHDGPRSYARTSDHEALR</sequence>
<name>A0A377C0Y4_ECOLX</name>
<evidence type="ECO:0000313" key="2">
    <source>
        <dbReference type="EMBL" id="STL81804.1"/>
    </source>
</evidence>
<dbReference type="GO" id="GO:0006352">
    <property type="term" value="P:DNA-templated transcription initiation"/>
    <property type="evidence" value="ECO:0007669"/>
    <property type="project" value="InterPro"/>
</dbReference>
<accession>A0A377C0Y4</accession>
<dbReference type="Proteomes" id="UP000254255">
    <property type="component" value="Unassembled WGS sequence"/>
</dbReference>
<organism evidence="2 3">
    <name type="scientific">Escherichia coli</name>
    <dbReference type="NCBI Taxonomy" id="562"/>
    <lineage>
        <taxon>Bacteria</taxon>
        <taxon>Pseudomonadati</taxon>
        <taxon>Pseudomonadota</taxon>
        <taxon>Gammaproteobacteria</taxon>
        <taxon>Enterobacterales</taxon>
        <taxon>Enterobacteriaceae</taxon>
        <taxon>Escherichia</taxon>
    </lineage>
</organism>
<evidence type="ECO:0000313" key="3">
    <source>
        <dbReference type="Proteomes" id="UP000254255"/>
    </source>
</evidence>
<feature type="domain" description="RNA polymerase sigma factor 70 non-essential" evidence="1">
    <location>
        <begin position="26"/>
        <end position="83"/>
    </location>
</feature>
<dbReference type="GO" id="GO:0016987">
    <property type="term" value="F:sigma factor activity"/>
    <property type="evidence" value="ECO:0007669"/>
    <property type="project" value="InterPro"/>
</dbReference>
<reference evidence="2 3" key="1">
    <citation type="submission" date="2018-06" db="EMBL/GenBank/DDBJ databases">
        <authorList>
            <consortium name="Pathogen Informatics"/>
            <person name="Doyle S."/>
        </authorList>
    </citation>
    <scope>NUCLEOTIDE SEQUENCE [LARGE SCALE GENOMIC DNA]</scope>
    <source>
        <strain evidence="2 3">NCTC13148</strain>
    </source>
</reference>
<dbReference type="EMBL" id="UGET01000004">
    <property type="protein sequence ID" value="STL81804.1"/>
    <property type="molecule type" value="Genomic_DNA"/>
</dbReference>
<evidence type="ECO:0000259" key="1">
    <source>
        <dbReference type="Pfam" id="PF04546"/>
    </source>
</evidence>
<dbReference type="Pfam" id="PF04546">
    <property type="entry name" value="Sigma70_ner"/>
    <property type="match status" value="1"/>
</dbReference>